<dbReference type="GO" id="GO:0016491">
    <property type="term" value="F:oxidoreductase activity"/>
    <property type="evidence" value="ECO:0007669"/>
    <property type="project" value="UniProtKB-KW"/>
</dbReference>
<evidence type="ECO:0000256" key="3">
    <source>
        <dbReference type="ARBA" id="ARBA00023002"/>
    </source>
</evidence>
<evidence type="ECO:0000256" key="2">
    <source>
        <dbReference type="ARBA" id="ARBA00022857"/>
    </source>
</evidence>
<evidence type="ECO:0008006" key="6">
    <source>
        <dbReference type="Google" id="ProtNLM"/>
    </source>
</evidence>
<keyword evidence="2" id="KW-0521">NADP</keyword>
<evidence type="ECO:0000313" key="4">
    <source>
        <dbReference type="EMBL" id="THH15428.1"/>
    </source>
</evidence>
<dbReference type="PRINTS" id="PR00081">
    <property type="entry name" value="GDHRDH"/>
</dbReference>
<dbReference type="OrthoDB" id="191139at2759"/>
<dbReference type="SUPFAM" id="SSF51735">
    <property type="entry name" value="NAD(P)-binding Rossmann-fold domains"/>
    <property type="match status" value="1"/>
</dbReference>
<dbReference type="Gene3D" id="3.40.50.720">
    <property type="entry name" value="NAD(P)-binding Rossmann-like Domain"/>
    <property type="match status" value="1"/>
</dbReference>
<comment type="similarity">
    <text evidence="1">Belongs to the short-chain dehydrogenases/reductases (SDR) family.</text>
</comment>
<keyword evidence="5" id="KW-1185">Reference proteome</keyword>
<organism evidence="4 5">
    <name type="scientific">Antrodiella citrinella</name>
    <dbReference type="NCBI Taxonomy" id="2447956"/>
    <lineage>
        <taxon>Eukaryota</taxon>
        <taxon>Fungi</taxon>
        <taxon>Dikarya</taxon>
        <taxon>Basidiomycota</taxon>
        <taxon>Agaricomycotina</taxon>
        <taxon>Agaricomycetes</taxon>
        <taxon>Polyporales</taxon>
        <taxon>Steccherinaceae</taxon>
        <taxon>Antrodiella</taxon>
    </lineage>
</organism>
<comment type="caution">
    <text evidence="4">The sequence shown here is derived from an EMBL/GenBank/DDBJ whole genome shotgun (WGS) entry which is preliminary data.</text>
</comment>
<dbReference type="AlphaFoldDB" id="A0A4S4LUH0"/>
<dbReference type="InterPro" id="IPR002347">
    <property type="entry name" value="SDR_fam"/>
</dbReference>
<dbReference type="PANTHER" id="PTHR24320:SF236">
    <property type="entry name" value="SHORT-CHAIN DEHYDROGENASE-RELATED"/>
    <property type="match status" value="1"/>
</dbReference>
<reference evidence="4 5" key="1">
    <citation type="submission" date="2019-02" db="EMBL/GenBank/DDBJ databases">
        <title>Genome sequencing of the rare red list fungi Antrodiella citrinella (Flaviporus citrinellus).</title>
        <authorList>
            <person name="Buettner E."/>
            <person name="Kellner H."/>
        </authorList>
    </citation>
    <scope>NUCLEOTIDE SEQUENCE [LARGE SCALE GENOMIC DNA]</scope>
    <source>
        <strain evidence="4 5">DSM 108506</strain>
    </source>
</reference>
<name>A0A4S4LUH0_9APHY</name>
<dbReference type="PANTHER" id="PTHR24320">
    <property type="entry name" value="RETINOL DEHYDROGENASE"/>
    <property type="match status" value="1"/>
</dbReference>
<keyword evidence="3" id="KW-0560">Oxidoreductase</keyword>
<feature type="non-terminal residue" evidence="4">
    <location>
        <position position="299"/>
    </location>
</feature>
<proteinExistence type="inferred from homology"/>
<gene>
    <name evidence="4" type="ORF">EUX98_g9467</name>
</gene>
<evidence type="ECO:0000256" key="1">
    <source>
        <dbReference type="ARBA" id="ARBA00006484"/>
    </source>
</evidence>
<accession>A0A4S4LUH0</accession>
<evidence type="ECO:0000313" key="5">
    <source>
        <dbReference type="Proteomes" id="UP000308730"/>
    </source>
</evidence>
<sequence length="299" mass="32777">MGIFQDISTFWTQSFPPKSKFSVGQIPDLTNRVYIVTGGSGGVGYETVKALLAHNAKVYIAARNKAQIKTAIETLKAATGKEALGLELDLSSLVSVRRAAKEFLSKERELHVLFNNAGVMTPPINMVTADGYDLQFGTNVVGHFYFGELLMPALLAGKETSPDGHARIITTASGAAYLAGPLNWDVFVDGPARVGFGISKLYYQSKSANVIVARHIAQRYADKGILSMSCNPGNLKSGLQRYVSFFERWVNVILLWPVSYGALTQLWGGLMPETIQYNGQFLIPWARVGRAPEYTYEPE</sequence>
<dbReference type="EMBL" id="SGPM01000822">
    <property type="protein sequence ID" value="THH15428.1"/>
    <property type="molecule type" value="Genomic_DNA"/>
</dbReference>
<dbReference type="Proteomes" id="UP000308730">
    <property type="component" value="Unassembled WGS sequence"/>
</dbReference>
<protein>
    <recommendedName>
        <fullName evidence="6">NAD(P)-binding protein</fullName>
    </recommendedName>
</protein>
<dbReference type="InterPro" id="IPR036291">
    <property type="entry name" value="NAD(P)-bd_dom_sf"/>
</dbReference>
<dbReference type="Pfam" id="PF00106">
    <property type="entry name" value="adh_short"/>
    <property type="match status" value="1"/>
</dbReference>